<dbReference type="PANTHER" id="PTHR42879:SF2">
    <property type="entry name" value="3-OXOACYL-[ACYL-CARRIER-PROTEIN] REDUCTASE FABG"/>
    <property type="match status" value="1"/>
</dbReference>
<dbReference type="AlphaFoldDB" id="A0A1I3H411"/>
<dbReference type="CDD" id="cd05233">
    <property type="entry name" value="SDR_c"/>
    <property type="match status" value="1"/>
</dbReference>
<dbReference type="PRINTS" id="PR00080">
    <property type="entry name" value="SDRFAMILY"/>
</dbReference>
<dbReference type="OrthoDB" id="9804774at2"/>
<dbReference type="Proteomes" id="UP000199377">
    <property type="component" value="Unassembled WGS sequence"/>
</dbReference>
<dbReference type="RefSeq" id="WP_092860289.1">
    <property type="nucleotide sequence ID" value="NZ_FOQH01000005.1"/>
</dbReference>
<dbReference type="InterPro" id="IPR036291">
    <property type="entry name" value="NAD(P)-bd_dom_sf"/>
</dbReference>
<evidence type="ECO:0000256" key="1">
    <source>
        <dbReference type="ARBA" id="ARBA00006484"/>
    </source>
</evidence>
<dbReference type="FunFam" id="3.40.50.720:FF:000084">
    <property type="entry name" value="Short-chain dehydrogenase reductase"/>
    <property type="match status" value="1"/>
</dbReference>
<dbReference type="SUPFAM" id="SSF51735">
    <property type="entry name" value="NAD(P)-binding Rossmann-fold domains"/>
    <property type="match status" value="1"/>
</dbReference>
<dbReference type="InterPro" id="IPR020904">
    <property type="entry name" value="Sc_DH/Rdtase_CS"/>
</dbReference>
<protein>
    <submittedName>
        <fullName evidence="2">3-oxoacyl-[acyl-carrier protein] reductase</fullName>
    </submittedName>
</protein>
<dbReference type="InterPro" id="IPR002347">
    <property type="entry name" value="SDR_fam"/>
</dbReference>
<dbReference type="GO" id="GO:0032787">
    <property type="term" value="P:monocarboxylic acid metabolic process"/>
    <property type="evidence" value="ECO:0007669"/>
    <property type="project" value="UniProtKB-ARBA"/>
</dbReference>
<evidence type="ECO:0000313" key="2">
    <source>
        <dbReference type="EMBL" id="SFI30393.1"/>
    </source>
</evidence>
<sequence length="269" mass="28316">MTNLPPYQHRSRSIAGCIAFVTGAASGMGRATAHLFAREGAKVAISDLTQEGVDAVAAEIAEARKDDPSIGEVLAFAMDVSKLDAIQAGIKTATDHFGGLDILVNNAGFSAWAPIDDPDAYETQWARALDGMLTAHQRTIRTALPWLRKSANPRVINIASTEGLGATPGNTAYVAAKHGVIGITRGFACDLGPEGITVNAICPGPIRSGITERIPEEHKVIYAKRRTALKRYGDPEDIANGVLSFALPSASYITGTALPVDGGLTIRRA</sequence>
<dbReference type="PRINTS" id="PR00081">
    <property type="entry name" value="GDHRDH"/>
</dbReference>
<dbReference type="STRING" id="1114924.SAMN05216258_105488"/>
<dbReference type="PANTHER" id="PTHR42879">
    <property type="entry name" value="3-OXOACYL-(ACYL-CARRIER-PROTEIN) REDUCTASE"/>
    <property type="match status" value="1"/>
</dbReference>
<accession>A0A1I3H411</accession>
<dbReference type="Gene3D" id="3.40.50.720">
    <property type="entry name" value="NAD(P)-binding Rossmann-like Domain"/>
    <property type="match status" value="1"/>
</dbReference>
<dbReference type="EMBL" id="FOQH01000005">
    <property type="protein sequence ID" value="SFI30393.1"/>
    <property type="molecule type" value="Genomic_DNA"/>
</dbReference>
<evidence type="ECO:0000313" key="3">
    <source>
        <dbReference type="Proteomes" id="UP000199377"/>
    </source>
</evidence>
<gene>
    <name evidence="2" type="ORF">SAMN05216258_105488</name>
</gene>
<comment type="similarity">
    <text evidence="1">Belongs to the short-chain dehydrogenases/reductases (SDR) family.</text>
</comment>
<name>A0A1I3H411_9RHOB</name>
<proteinExistence type="inferred from homology"/>
<reference evidence="2 3" key="1">
    <citation type="submission" date="2016-10" db="EMBL/GenBank/DDBJ databases">
        <authorList>
            <person name="de Groot N.N."/>
        </authorList>
    </citation>
    <scope>NUCLEOTIDE SEQUENCE [LARGE SCALE GENOMIC DNA]</scope>
    <source>
        <strain evidence="2 3">CGMCC 1.11030</strain>
    </source>
</reference>
<dbReference type="PROSITE" id="PS00061">
    <property type="entry name" value="ADH_SHORT"/>
    <property type="match status" value="1"/>
</dbReference>
<organism evidence="2 3">
    <name type="scientific">Albimonas pacifica</name>
    <dbReference type="NCBI Taxonomy" id="1114924"/>
    <lineage>
        <taxon>Bacteria</taxon>
        <taxon>Pseudomonadati</taxon>
        <taxon>Pseudomonadota</taxon>
        <taxon>Alphaproteobacteria</taxon>
        <taxon>Rhodobacterales</taxon>
        <taxon>Paracoccaceae</taxon>
        <taxon>Albimonas</taxon>
    </lineage>
</organism>
<keyword evidence="3" id="KW-1185">Reference proteome</keyword>
<dbReference type="InterPro" id="IPR050259">
    <property type="entry name" value="SDR"/>
</dbReference>
<dbReference type="Pfam" id="PF13561">
    <property type="entry name" value="adh_short_C2"/>
    <property type="match status" value="1"/>
</dbReference>